<dbReference type="AlphaFoldDB" id="A0A7W8JDX4"/>
<protein>
    <submittedName>
        <fullName evidence="8">Putative flippase GtrA</fullName>
    </submittedName>
</protein>
<dbReference type="Proteomes" id="UP000583699">
    <property type="component" value="Unassembled WGS sequence"/>
</dbReference>
<feature type="transmembrane region" description="Helical" evidence="6">
    <location>
        <begin position="37"/>
        <end position="55"/>
    </location>
</feature>
<feature type="transmembrane region" description="Helical" evidence="6">
    <location>
        <begin position="67"/>
        <end position="91"/>
    </location>
</feature>
<evidence type="ECO:0000313" key="8">
    <source>
        <dbReference type="EMBL" id="MBB5355287.1"/>
    </source>
</evidence>
<accession>A0A7W8JDX4</accession>
<dbReference type="GO" id="GO:0000271">
    <property type="term" value="P:polysaccharide biosynthetic process"/>
    <property type="evidence" value="ECO:0007669"/>
    <property type="project" value="InterPro"/>
</dbReference>
<reference evidence="8 9" key="1">
    <citation type="submission" date="2020-08" db="EMBL/GenBank/DDBJ databases">
        <title>Genomic Encyclopedia of Type Strains, Phase IV (KMG-IV): sequencing the most valuable type-strain genomes for metagenomic binning, comparative biology and taxonomic classification.</title>
        <authorList>
            <person name="Goeker M."/>
        </authorList>
    </citation>
    <scope>NUCLEOTIDE SEQUENCE [LARGE SCALE GENOMIC DNA]</scope>
    <source>
        <strain evidence="8 9">DSM 19169</strain>
    </source>
</reference>
<sequence length="128" mass="14627">MTLNNIVTFFRFIVVGVSNTLVDFFVFFSLVALGMPYMWAQIFGYSVGVMNSYIWNRSWTFRAKGAIMKPFFCFLVVNVCSLMVTIAILHVCKEGLPIFWGKMIATMSGIAINWFGIRMWVFSTKSVS</sequence>
<gene>
    <name evidence="8" type="ORF">HNR43_001259</name>
</gene>
<feature type="transmembrane region" description="Helical" evidence="6">
    <location>
        <begin position="12"/>
        <end position="31"/>
    </location>
</feature>
<name>A0A7W8JDX4_9BACL</name>
<keyword evidence="4 6" id="KW-1133">Transmembrane helix</keyword>
<keyword evidence="9" id="KW-1185">Reference proteome</keyword>
<dbReference type="PANTHER" id="PTHR38459">
    <property type="entry name" value="PROPHAGE BACTOPRENOL-LINKED GLUCOSE TRANSLOCASE HOMOLOG"/>
    <property type="match status" value="1"/>
</dbReference>
<feature type="domain" description="GtrA/DPMS transmembrane" evidence="7">
    <location>
        <begin position="11"/>
        <end position="122"/>
    </location>
</feature>
<keyword evidence="3 6" id="KW-0812">Transmembrane</keyword>
<dbReference type="GO" id="GO:0005886">
    <property type="term" value="C:plasma membrane"/>
    <property type="evidence" value="ECO:0007669"/>
    <property type="project" value="TreeGrafter"/>
</dbReference>
<comment type="similarity">
    <text evidence="2">Belongs to the GtrA family.</text>
</comment>
<dbReference type="EMBL" id="JACHEQ010000005">
    <property type="protein sequence ID" value="MBB5355287.1"/>
    <property type="molecule type" value="Genomic_DNA"/>
</dbReference>
<comment type="caution">
    <text evidence="8">The sequence shown here is derived from an EMBL/GenBank/DDBJ whole genome shotgun (WGS) entry which is preliminary data.</text>
</comment>
<evidence type="ECO:0000256" key="1">
    <source>
        <dbReference type="ARBA" id="ARBA00004141"/>
    </source>
</evidence>
<dbReference type="RefSeq" id="WP_183242228.1">
    <property type="nucleotide sequence ID" value="NZ_JACHEQ010000005.1"/>
</dbReference>
<evidence type="ECO:0000313" key="9">
    <source>
        <dbReference type="Proteomes" id="UP000583699"/>
    </source>
</evidence>
<dbReference type="PANTHER" id="PTHR38459:SF1">
    <property type="entry name" value="PROPHAGE BACTOPRENOL-LINKED GLUCOSE TRANSLOCASE HOMOLOG"/>
    <property type="match status" value="1"/>
</dbReference>
<comment type="subcellular location">
    <subcellularLocation>
        <location evidence="1">Membrane</location>
        <topology evidence="1">Multi-pass membrane protein</topology>
    </subcellularLocation>
</comment>
<dbReference type="InterPro" id="IPR007267">
    <property type="entry name" value="GtrA_DPMS_TM"/>
</dbReference>
<feature type="transmembrane region" description="Helical" evidence="6">
    <location>
        <begin position="97"/>
        <end position="116"/>
    </location>
</feature>
<proteinExistence type="inferred from homology"/>
<evidence type="ECO:0000259" key="7">
    <source>
        <dbReference type="Pfam" id="PF04138"/>
    </source>
</evidence>
<organism evidence="8 9">
    <name type="scientific">Anoxybacillus mongoliensis</name>
    <dbReference type="NCBI Taxonomy" id="452565"/>
    <lineage>
        <taxon>Bacteria</taxon>
        <taxon>Bacillati</taxon>
        <taxon>Bacillota</taxon>
        <taxon>Bacilli</taxon>
        <taxon>Bacillales</taxon>
        <taxon>Anoxybacillaceae</taxon>
        <taxon>Anoxybacillus</taxon>
    </lineage>
</organism>
<evidence type="ECO:0000256" key="6">
    <source>
        <dbReference type="SAM" id="Phobius"/>
    </source>
</evidence>
<evidence type="ECO:0000256" key="2">
    <source>
        <dbReference type="ARBA" id="ARBA00009399"/>
    </source>
</evidence>
<evidence type="ECO:0000256" key="5">
    <source>
        <dbReference type="ARBA" id="ARBA00023136"/>
    </source>
</evidence>
<keyword evidence="5 6" id="KW-0472">Membrane</keyword>
<dbReference type="InterPro" id="IPR051401">
    <property type="entry name" value="GtrA_CellWall_Glycosyl"/>
</dbReference>
<dbReference type="Pfam" id="PF04138">
    <property type="entry name" value="GtrA_DPMS_TM"/>
    <property type="match status" value="1"/>
</dbReference>
<evidence type="ECO:0000256" key="4">
    <source>
        <dbReference type="ARBA" id="ARBA00022989"/>
    </source>
</evidence>
<evidence type="ECO:0000256" key="3">
    <source>
        <dbReference type="ARBA" id="ARBA00022692"/>
    </source>
</evidence>